<reference evidence="4" key="1">
    <citation type="submission" date="2025-08" db="UniProtKB">
        <authorList>
            <consortium name="RefSeq"/>
        </authorList>
    </citation>
    <scope>IDENTIFICATION</scope>
    <source>
        <tissue evidence="4">Leaves</tissue>
    </source>
</reference>
<accession>A0ABM4W1T7</accession>
<dbReference type="InterPro" id="IPR042178">
    <property type="entry name" value="Serpin_sf_1"/>
</dbReference>
<dbReference type="GeneID" id="140016194"/>
<sequence length="153" mass="16557">MTGHLLINEIEDGCRKNMVLSPLSFNAVLSMIAAGSTGLTLYQTSKFLECNNLDHVNSKLKNLTSIASSSTDDHNTTNGNHGGGPVICLANGLWADKQYPLKPSYQRLVERVYKAQAKNVDFVNQSLVNVFLLLTIFCSADGITSASSYATLV</sequence>
<protein>
    <submittedName>
        <fullName evidence="4">Serpin-ZX-like</fullName>
    </submittedName>
</protein>
<evidence type="ECO:0000313" key="4">
    <source>
        <dbReference type="RefSeq" id="XP_071925746.1"/>
    </source>
</evidence>
<dbReference type="Gene3D" id="3.30.497.10">
    <property type="entry name" value="Antithrombin, subunit I, domain 2"/>
    <property type="match status" value="1"/>
</dbReference>
<evidence type="ECO:0000256" key="1">
    <source>
        <dbReference type="ARBA" id="ARBA00009500"/>
    </source>
</evidence>
<keyword evidence="3" id="KW-1185">Reference proteome</keyword>
<dbReference type="SUPFAM" id="SSF56574">
    <property type="entry name" value="Serpins"/>
    <property type="match status" value="1"/>
</dbReference>
<gene>
    <name evidence="4" type="primary">LOC140016194</name>
</gene>
<evidence type="ECO:0000259" key="2">
    <source>
        <dbReference type="Pfam" id="PF00079"/>
    </source>
</evidence>
<dbReference type="PANTHER" id="PTHR11461:SF211">
    <property type="entry name" value="GH10112P-RELATED"/>
    <property type="match status" value="1"/>
</dbReference>
<dbReference type="InterPro" id="IPR023796">
    <property type="entry name" value="Serpin_dom"/>
</dbReference>
<organism evidence="3 4">
    <name type="scientific">Coffea arabica</name>
    <name type="common">Arabian coffee</name>
    <dbReference type="NCBI Taxonomy" id="13443"/>
    <lineage>
        <taxon>Eukaryota</taxon>
        <taxon>Viridiplantae</taxon>
        <taxon>Streptophyta</taxon>
        <taxon>Embryophyta</taxon>
        <taxon>Tracheophyta</taxon>
        <taxon>Spermatophyta</taxon>
        <taxon>Magnoliopsida</taxon>
        <taxon>eudicotyledons</taxon>
        <taxon>Gunneridae</taxon>
        <taxon>Pentapetalae</taxon>
        <taxon>asterids</taxon>
        <taxon>lamiids</taxon>
        <taxon>Gentianales</taxon>
        <taxon>Rubiaceae</taxon>
        <taxon>Ixoroideae</taxon>
        <taxon>Gardenieae complex</taxon>
        <taxon>Bertiereae - Coffeeae clade</taxon>
        <taxon>Coffeeae</taxon>
        <taxon>Coffea</taxon>
    </lineage>
</organism>
<proteinExistence type="inferred from homology"/>
<evidence type="ECO:0000313" key="3">
    <source>
        <dbReference type="Proteomes" id="UP001652660"/>
    </source>
</evidence>
<dbReference type="PANTHER" id="PTHR11461">
    <property type="entry name" value="SERINE PROTEASE INHIBITOR, SERPIN"/>
    <property type="match status" value="1"/>
</dbReference>
<dbReference type="InterPro" id="IPR000215">
    <property type="entry name" value="Serpin_fam"/>
</dbReference>
<name>A0ABM4W1T7_COFAR</name>
<feature type="domain" description="Serpin" evidence="2">
    <location>
        <begin position="14"/>
        <end position="126"/>
    </location>
</feature>
<dbReference type="Pfam" id="PF00079">
    <property type="entry name" value="Serpin"/>
    <property type="match status" value="1"/>
</dbReference>
<comment type="similarity">
    <text evidence="1">Belongs to the serpin family.</text>
</comment>
<dbReference type="Proteomes" id="UP001652660">
    <property type="component" value="Chromosome 10c"/>
</dbReference>
<dbReference type="InterPro" id="IPR036186">
    <property type="entry name" value="Serpin_sf"/>
</dbReference>
<dbReference type="RefSeq" id="XP_071925746.1">
    <property type="nucleotide sequence ID" value="XM_072069645.1"/>
</dbReference>